<evidence type="ECO:0000259" key="3">
    <source>
        <dbReference type="Pfam" id="PF16036"/>
    </source>
</evidence>
<dbReference type="Proteomes" id="UP000504607">
    <property type="component" value="Chromosome 9"/>
</dbReference>
<keyword evidence="4" id="KW-1185">Reference proteome</keyword>
<dbReference type="GO" id="GO:0006631">
    <property type="term" value="P:fatty acid metabolic process"/>
    <property type="evidence" value="ECO:0007669"/>
    <property type="project" value="TreeGrafter"/>
</dbReference>
<evidence type="ECO:0000313" key="4">
    <source>
        <dbReference type="Proteomes" id="UP000504607"/>
    </source>
</evidence>
<accession>A0A6I9RNV4</accession>
<dbReference type="Gene3D" id="3.50.70.10">
    <property type="match status" value="1"/>
</dbReference>
<dbReference type="GeneID" id="105051258"/>
<dbReference type="PANTHER" id="PTHR47589:SF4">
    <property type="entry name" value="FATTY-ACID-BINDING PROTEIN 1-LIKE"/>
    <property type="match status" value="1"/>
</dbReference>
<dbReference type="RefSeq" id="XP_010929907.1">
    <property type="nucleotide sequence ID" value="XM_010931605.2"/>
</dbReference>
<dbReference type="KEGG" id="egu:105051258"/>
<dbReference type="InterPro" id="IPR044228">
    <property type="entry name" value="FAP1"/>
</dbReference>
<gene>
    <name evidence="5" type="primary">LOC105051258</name>
</gene>
<dbReference type="SUPFAM" id="SSF54626">
    <property type="entry name" value="Chalcone isomerase"/>
    <property type="match status" value="1"/>
</dbReference>
<dbReference type="Pfam" id="PF16036">
    <property type="entry name" value="Chalcone_3"/>
    <property type="match status" value="1"/>
</dbReference>
<dbReference type="PANTHER" id="PTHR47589">
    <property type="entry name" value="FATTY-ACID-BINDING PROTEIN 1"/>
    <property type="match status" value="1"/>
</dbReference>
<dbReference type="InterPro" id="IPR016089">
    <property type="entry name" value="Chalcone_isomerase_bundle_sf"/>
</dbReference>
<dbReference type="Gene3D" id="1.10.890.20">
    <property type="match status" value="1"/>
</dbReference>
<feature type="domain" description="Chalcone isomerase" evidence="3">
    <location>
        <begin position="145"/>
        <end position="262"/>
    </location>
</feature>
<protein>
    <recommendedName>
        <fullName evidence="2">Chalcone--flavanone isomerase</fullName>
    </recommendedName>
</protein>
<name>A0A6I9RNV4_ELAGV</name>
<dbReference type="AlphaFoldDB" id="A0A6I9RNV4"/>
<sequence>MATVLKEEAFEKEESLKVAEMEKMVKGEKAEEGKEEKAVEEVRAKLEQHKVEEAKVVVEGDQKAKGKEEVGENVKMDIEPKTGVSFPVKLGDGQQLNAVGCRKKKILGLGVNIYAFGIYADNAMLKELLKTKFSKNPENPTKELYEAVIDSDISMTVRLVLVFRGLTMSLVKKNMDDGLAASIKKLTGGQKNEALTNKIMADADNRIKLPPGSVIEITRLPGYVLQTKVRDELVSKVESELLCRAYFHMYLGDDPFDMEAKERFGKSMLSLF</sequence>
<dbReference type="GO" id="GO:0009570">
    <property type="term" value="C:chloroplast stroma"/>
    <property type="evidence" value="ECO:0007669"/>
    <property type="project" value="TreeGrafter"/>
</dbReference>
<proteinExistence type="inferred from homology"/>
<organism evidence="4 5">
    <name type="scientific">Elaeis guineensis var. tenera</name>
    <name type="common">Oil palm</name>
    <dbReference type="NCBI Taxonomy" id="51953"/>
    <lineage>
        <taxon>Eukaryota</taxon>
        <taxon>Viridiplantae</taxon>
        <taxon>Streptophyta</taxon>
        <taxon>Embryophyta</taxon>
        <taxon>Tracheophyta</taxon>
        <taxon>Spermatophyta</taxon>
        <taxon>Magnoliopsida</taxon>
        <taxon>Liliopsida</taxon>
        <taxon>Arecaceae</taxon>
        <taxon>Arecoideae</taxon>
        <taxon>Cocoseae</taxon>
        <taxon>Elaeidinae</taxon>
        <taxon>Elaeis</taxon>
    </lineage>
</organism>
<dbReference type="OrthoDB" id="18193at2759"/>
<dbReference type="InterPro" id="IPR016088">
    <property type="entry name" value="Chalcone_isomerase_3-sand"/>
</dbReference>
<dbReference type="InterPro" id="IPR016087">
    <property type="entry name" value="Chalcone_isomerase"/>
</dbReference>
<evidence type="ECO:0000256" key="2">
    <source>
        <dbReference type="ARBA" id="ARBA00024426"/>
    </source>
</evidence>
<dbReference type="InParanoid" id="A0A6I9RNV4"/>
<evidence type="ECO:0000313" key="5">
    <source>
        <dbReference type="RefSeq" id="XP_010929907.1"/>
    </source>
</evidence>
<evidence type="ECO:0000256" key="1">
    <source>
        <dbReference type="ARBA" id="ARBA00007166"/>
    </source>
</evidence>
<dbReference type="GO" id="GO:0005504">
    <property type="term" value="F:fatty acid binding"/>
    <property type="evidence" value="ECO:0007669"/>
    <property type="project" value="TreeGrafter"/>
</dbReference>
<dbReference type="InterPro" id="IPR036298">
    <property type="entry name" value="Chalcone_isomerase_sf"/>
</dbReference>
<comment type="similarity">
    <text evidence="1">Belongs to the chalcone isomerase family.</text>
</comment>
<reference evidence="5" key="1">
    <citation type="submission" date="2025-08" db="UniProtKB">
        <authorList>
            <consortium name="RefSeq"/>
        </authorList>
    </citation>
    <scope>IDENTIFICATION</scope>
</reference>
<dbReference type="GO" id="GO:0016872">
    <property type="term" value="F:intramolecular lyase activity"/>
    <property type="evidence" value="ECO:0007669"/>
    <property type="project" value="InterPro"/>
</dbReference>